<evidence type="ECO:0000256" key="6">
    <source>
        <dbReference type="ARBA" id="ARBA00022692"/>
    </source>
</evidence>
<dbReference type="GO" id="GO:0006829">
    <property type="term" value="P:zinc ion transport"/>
    <property type="evidence" value="ECO:0007669"/>
    <property type="project" value="UniProtKB-KW"/>
</dbReference>
<evidence type="ECO:0000256" key="14">
    <source>
        <dbReference type="SAM" id="Phobius"/>
    </source>
</evidence>
<evidence type="ECO:0000256" key="13">
    <source>
        <dbReference type="RuleBase" id="RU003943"/>
    </source>
</evidence>
<comment type="similarity">
    <text evidence="3 13">Belongs to the ABC-3 integral membrane protein family.</text>
</comment>
<evidence type="ECO:0000256" key="5">
    <source>
        <dbReference type="ARBA" id="ARBA00022475"/>
    </source>
</evidence>
<dbReference type="GO" id="GO:0010043">
    <property type="term" value="P:response to zinc ion"/>
    <property type="evidence" value="ECO:0007669"/>
    <property type="project" value="TreeGrafter"/>
</dbReference>
<keyword evidence="4 13" id="KW-0813">Transport</keyword>
<keyword evidence="8" id="KW-0864">Zinc transport</keyword>
<dbReference type="SUPFAM" id="SSF81345">
    <property type="entry name" value="ABC transporter involved in vitamin B12 uptake, BtuC"/>
    <property type="match status" value="1"/>
</dbReference>
<feature type="transmembrane region" description="Helical" evidence="14">
    <location>
        <begin position="90"/>
        <end position="108"/>
    </location>
</feature>
<evidence type="ECO:0000256" key="12">
    <source>
        <dbReference type="ARBA" id="ARBA00040080"/>
    </source>
</evidence>
<dbReference type="GO" id="GO:0055085">
    <property type="term" value="P:transmembrane transport"/>
    <property type="evidence" value="ECO:0007669"/>
    <property type="project" value="InterPro"/>
</dbReference>
<keyword evidence="6 13" id="KW-0812">Transmembrane</keyword>
<dbReference type="Gene3D" id="1.10.3470.10">
    <property type="entry name" value="ABC transporter involved in vitamin B12 uptake, BtuC"/>
    <property type="match status" value="1"/>
</dbReference>
<feature type="transmembrane region" description="Helical" evidence="14">
    <location>
        <begin position="217"/>
        <end position="237"/>
    </location>
</feature>
<comment type="subcellular location">
    <subcellularLocation>
        <location evidence="2 13">Cell membrane</location>
        <topology evidence="2 13">Multi-pass membrane protein</topology>
    </subcellularLocation>
</comment>
<keyword evidence="7" id="KW-0862">Zinc</keyword>
<name>A0A520S1Q4_9GAMM</name>
<dbReference type="EMBL" id="SHAH01000032">
    <property type="protein sequence ID" value="RZO76384.1"/>
    <property type="molecule type" value="Genomic_DNA"/>
</dbReference>
<comment type="caution">
    <text evidence="15">The sequence shown here is derived from an EMBL/GenBank/DDBJ whole genome shotgun (WGS) entry which is preliminary data.</text>
</comment>
<evidence type="ECO:0000256" key="1">
    <source>
        <dbReference type="ARBA" id="ARBA00002313"/>
    </source>
</evidence>
<accession>A0A520S1Q4</accession>
<dbReference type="GO" id="GO:0043190">
    <property type="term" value="C:ATP-binding cassette (ABC) transporter complex"/>
    <property type="evidence" value="ECO:0007669"/>
    <property type="project" value="InterPro"/>
</dbReference>
<evidence type="ECO:0000256" key="2">
    <source>
        <dbReference type="ARBA" id="ARBA00004651"/>
    </source>
</evidence>
<protein>
    <recommendedName>
        <fullName evidence="12">High-affinity zinc uptake system membrane protein ZnuB</fullName>
    </recommendedName>
</protein>
<proteinExistence type="inferred from homology"/>
<evidence type="ECO:0000256" key="3">
    <source>
        <dbReference type="ARBA" id="ARBA00008034"/>
    </source>
</evidence>
<dbReference type="CDD" id="cd06550">
    <property type="entry name" value="TM_ABC_iron-siderophores_like"/>
    <property type="match status" value="1"/>
</dbReference>
<evidence type="ECO:0000256" key="11">
    <source>
        <dbReference type="ARBA" id="ARBA00023136"/>
    </source>
</evidence>
<keyword evidence="5" id="KW-1003">Cell membrane</keyword>
<dbReference type="AlphaFoldDB" id="A0A520S1Q4"/>
<evidence type="ECO:0000256" key="8">
    <source>
        <dbReference type="ARBA" id="ARBA00022906"/>
    </source>
</evidence>
<feature type="transmembrane region" description="Helical" evidence="14">
    <location>
        <begin position="174"/>
        <end position="196"/>
    </location>
</feature>
<dbReference type="InterPro" id="IPR001626">
    <property type="entry name" value="ABC_TroCD"/>
</dbReference>
<dbReference type="Proteomes" id="UP000320404">
    <property type="component" value="Unassembled WGS sequence"/>
</dbReference>
<dbReference type="PANTHER" id="PTHR30477">
    <property type="entry name" value="ABC-TRANSPORTER METAL-BINDING PROTEIN"/>
    <property type="match status" value="1"/>
</dbReference>
<evidence type="ECO:0000256" key="10">
    <source>
        <dbReference type="ARBA" id="ARBA00023065"/>
    </source>
</evidence>
<keyword evidence="9 14" id="KW-1133">Transmembrane helix</keyword>
<dbReference type="PANTHER" id="PTHR30477:SF23">
    <property type="entry name" value="HIGH-AFFINITY ZINC UPTAKE SYSTEM MEMBRANE PROTEIN ZNUB"/>
    <property type="match status" value="1"/>
</dbReference>
<keyword evidence="11 14" id="KW-0472">Membrane</keyword>
<sequence>MQLFTTDFFLLALGAGIALACVCGPLGCFIIWRRMSFFGDTLAHSALLGIALGLATNSDPQLSIVISGLLLAFLLSILEKNSLVSTDTLLGILAHSTLALGVVFLALTDNIRVNIEAYLFGDMLTISRSNLLWIAGISLTVGLTLYRFWNDFLSITVHAELAEIEGVNVQRMRLLLIILTALAISVALKIVGVLLITSLLIIPPATARRFAKNPEKMAFFAIIIGILAVIAGLVGAFELDTPVGPTIVVCATFLFALSYLKTGHITTGSSRSRT</sequence>
<feature type="transmembrane region" description="Helical" evidence="14">
    <location>
        <begin position="62"/>
        <end position="78"/>
    </location>
</feature>
<evidence type="ECO:0000313" key="15">
    <source>
        <dbReference type="EMBL" id="RZO76384.1"/>
    </source>
</evidence>
<comment type="function">
    <text evidence="1">Involved in the high-affinity zinc uptake transport system.</text>
</comment>
<dbReference type="InterPro" id="IPR037294">
    <property type="entry name" value="ABC_BtuC-like"/>
</dbReference>
<evidence type="ECO:0000313" key="16">
    <source>
        <dbReference type="Proteomes" id="UP000320404"/>
    </source>
</evidence>
<evidence type="ECO:0000256" key="9">
    <source>
        <dbReference type="ARBA" id="ARBA00022989"/>
    </source>
</evidence>
<keyword evidence="10" id="KW-0406">Ion transport</keyword>
<evidence type="ECO:0000256" key="4">
    <source>
        <dbReference type="ARBA" id="ARBA00022448"/>
    </source>
</evidence>
<organism evidence="15 16">
    <name type="scientific">OM182 bacterium</name>
    <dbReference type="NCBI Taxonomy" id="2510334"/>
    <lineage>
        <taxon>Bacteria</taxon>
        <taxon>Pseudomonadati</taxon>
        <taxon>Pseudomonadota</taxon>
        <taxon>Gammaproteobacteria</taxon>
        <taxon>OMG group</taxon>
        <taxon>OM182 clade</taxon>
    </lineage>
</organism>
<reference evidence="15 16" key="1">
    <citation type="submission" date="2019-02" db="EMBL/GenBank/DDBJ databases">
        <title>Prokaryotic population dynamics and viral predation in marine succession experiment using metagenomics: the confinement effect.</title>
        <authorList>
            <person name="Haro-Moreno J.M."/>
            <person name="Rodriguez-Valera F."/>
            <person name="Lopez-Perez M."/>
        </authorList>
    </citation>
    <scope>NUCLEOTIDE SEQUENCE [LARGE SCALE GENOMIC DNA]</scope>
    <source>
        <strain evidence="15">MED-G158</strain>
    </source>
</reference>
<gene>
    <name evidence="15" type="ORF">EVA69_03050</name>
</gene>
<dbReference type="Pfam" id="PF00950">
    <property type="entry name" value="ABC-3"/>
    <property type="match status" value="1"/>
</dbReference>
<feature type="transmembrane region" description="Helical" evidence="14">
    <location>
        <begin position="129"/>
        <end position="149"/>
    </location>
</feature>
<feature type="transmembrane region" description="Helical" evidence="14">
    <location>
        <begin position="243"/>
        <end position="260"/>
    </location>
</feature>
<evidence type="ECO:0000256" key="7">
    <source>
        <dbReference type="ARBA" id="ARBA00022833"/>
    </source>
</evidence>